<sequence length="160" mass="18229">MKKIVIFGNSGSGKSTLAKQLCEKYGLAHLDLDLIAWLPQTPPARKPLLQASVDIEDFINEKDSWVIEGCYSDLLQVAIRHACEVVFLNLSIEDCIANAKQRPWEPHKYESKAAQDNNLSMLIDWIAQYETRQDTFSLLTHQSLFDEFNGKKTLLCSNER</sequence>
<dbReference type="InterPro" id="IPR052922">
    <property type="entry name" value="Cytidylate_Kinase-2"/>
</dbReference>
<dbReference type="RefSeq" id="WP_202722222.1">
    <property type="nucleotide sequence ID" value="NZ_BPEX01000027.1"/>
</dbReference>
<dbReference type="InterPro" id="IPR027417">
    <property type="entry name" value="P-loop_NTPase"/>
</dbReference>
<proteinExistence type="predicted"/>
<gene>
    <name evidence="1" type="ORF">JMA39_12700</name>
</gene>
<dbReference type="Proteomes" id="UP000604898">
    <property type="component" value="Unassembled WGS sequence"/>
</dbReference>
<evidence type="ECO:0000313" key="2">
    <source>
        <dbReference type="Proteomes" id="UP000604898"/>
    </source>
</evidence>
<evidence type="ECO:0000313" key="1">
    <source>
        <dbReference type="EMBL" id="MBL4913975.1"/>
    </source>
</evidence>
<organism evidence="1 2">
    <name type="scientific">Shewanella schlegeliana</name>
    <dbReference type="NCBI Taxonomy" id="190308"/>
    <lineage>
        <taxon>Bacteria</taxon>
        <taxon>Pseudomonadati</taxon>
        <taxon>Pseudomonadota</taxon>
        <taxon>Gammaproteobacteria</taxon>
        <taxon>Alteromonadales</taxon>
        <taxon>Shewanellaceae</taxon>
        <taxon>Shewanella</taxon>
    </lineage>
</organism>
<protein>
    <submittedName>
        <fullName evidence="1">AAA family ATPase</fullName>
    </submittedName>
</protein>
<dbReference type="SUPFAM" id="SSF52540">
    <property type="entry name" value="P-loop containing nucleoside triphosphate hydrolases"/>
    <property type="match status" value="1"/>
</dbReference>
<dbReference type="PANTHER" id="PTHR37816">
    <property type="entry name" value="YALI0E33011P"/>
    <property type="match status" value="1"/>
</dbReference>
<accession>A0ABS1T047</accession>
<reference evidence="1 2" key="1">
    <citation type="submission" date="2021-01" db="EMBL/GenBank/DDBJ databases">
        <title>Genome sequence of Shewanella schlegeliana JCM 11561.</title>
        <authorList>
            <person name="Zhang H."/>
            <person name="Li C."/>
        </authorList>
    </citation>
    <scope>NUCLEOTIDE SEQUENCE [LARGE SCALE GENOMIC DNA]</scope>
    <source>
        <strain evidence="1 2">JCM 11561</strain>
    </source>
</reference>
<name>A0ABS1T047_9GAMM</name>
<comment type="caution">
    <text evidence="1">The sequence shown here is derived from an EMBL/GenBank/DDBJ whole genome shotgun (WGS) entry which is preliminary data.</text>
</comment>
<dbReference type="PANTHER" id="PTHR37816:SF2">
    <property type="entry name" value="DNA TOPOLOGY MODULATION PROTEIN FLAR-RELATED PROTEIN"/>
    <property type="match status" value="1"/>
</dbReference>
<keyword evidence="2" id="KW-1185">Reference proteome</keyword>
<dbReference type="EMBL" id="JAESVD010000006">
    <property type="protein sequence ID" value="MBL4913975.1"/>
    <property type="molecule type" value="Genomic_DNA"/>
</dbReference>
<dbReference type="Gene3D" id="3.40.50.300">
    <property type="entry name" value="P-loop containing nucleotide triphosphate hydrolases"/>
    <property type="match status" value="1"/>
</dbReference>